<name>A0A1I7XU14_HETBA</name>
<organism evidence="1 2">
    <name type="scientific">Heterorhabditis bacteriophora</name>
    <name type="common">Entomopathogenic nematode worm</name>
    <dbReference type="NCBI Taxonomy" id="37862"/>
    <lineage>
        <taxon>Eukaryota</taxon>
        <taxon>Metazoa</taxon>
        <taxon>Ecdysozoa</taxon>
        <taxon>Nematoda</taxon>
        <taxon>Chromadorea</taxon>
        <taxon>Rhabditida</taxon>
        <taxon>Rhabditina</taxon>
        <taxon>Rhabditomorpha</taxon>
        <taxon>Strongyloidea</taxon>
        <taxon>Heterorhabditidae</taxon>
        <taxon>Heterorhabditis</taxon>
    </lineage>
</organism>
<reference evidence="2" key="1">
    <citation type="submission" date="2016-11" db="UniProtKB">
        <authorList>
            <consortium name="WormBaseParasite"/>
        </authorList>
    </citation>
    <scope>IDENTIFICATION</scope>
</reference>
<dbReference type="WBParaSite" id="Hba_21310">
    <property type="protein sequence ID" value="Hba_21310"/>
    <property type="gene ID" value="Hba_21310"/>
</dbReference>
<keyword evidence="1" id="KW-1185">Reference proteome</keyword>
<proteinExistence type="predicted"/>
<protein>
    <submittedName>
        <fullName evidence="2">CC domain-containing protein</fullName>
    </submittedName>
</protein>
<dbReference type="AlphaFoldDB" id="A0A1I7XU14"/>
<evidence type="ECO:0000313" key="2">
    <source>
        <dbReference type="WBParaSite" id="Hba_21310"/>
    </source>
</evidence>
<accession>A0A1I7XU14</accession>
<dbReference type="Proteomes" id="UP000095283">
    <property type="component" value="Unplaced"/>
</dbReference>
<evidence type="ECO:0000313" key="1">
    <source>
        <dbReference type="Proteomes" id="UP000095283"/>
    </source>
</evidence>
<sequence>MSLIIQKNASEYDKQDYEHGERVRCTPYDPIECTGRNPECVYSKHTNDYRCCSDIPQDLSTPPGAPEKVKPICPYGASSYDTPSVYLCDPTKDSACPSEYTCEKAVNHEMLTTYNMHLCCKSSTIDSFENVFYETKVGINKMSSNLSMPLFYVTSLSPSIIPHAPGSGIDYVSLRK</sequence>